<dbReference type="InterPro" id="IPR052977">
    <property type="entry name" value="Polyferredoxin-like_ET"/>
</dbReference>
<keyword evidence="3" id="KW-1185">Reference proteome</keyword>
<dbReference type="STRING" id="1527.SAMN04489757_10949"/>
<name>A0A1I5EGH2_9FIRM</name>
<dbReference type="InterPro" id="IPR007345">
    <property type="entry name" value="Polysacch_pyruvyl_Trfase"/>
</dbReference>
<sequence>MKAGVITFHSAHNFGASLQTWALQKVLKNYKIDASVINYHPSIIDDLYDPLSGKSGLKKELARLNLKRTNPRSLIRFNNYTNFIKNSFNLLGDYSTYKELEAGNVDLDAYIVGSDQVWNSEHIGGFDPAYFLNFAKPGALKIAYAASLGKDYILPIYHDKIRESLETFTSISIREKSGKAAVKQLTSNSVSIVLDPTLLLPREDYEEIKTVPDIKEKYIFVYMMEHNPDVVTFANRVSKMTGLPIIQRRPNKLFKNEIGTCYTSAPGDFLGLIENAEYVITNSFHGTVFSIVYETPFVSMLHSNTGSRTIDLLNTLNLESHLLYNIEDFTDFEKFEIKNVEKLRSRVLELRRASLLFLEDALRLSDKYKQVDCPTNISRNECYGCFACKEICPTNAITMIKDAEGFYYPVVDEDRCTDCGACAKACIRRDNHIIDYQEEYPKVYSVMNKEEEVRMKSSSGAIFPELARYVIDEKKGYVVGVKFDENMKAVASIANNMEDLKAFYGSKYVKSEFDGIFPQIKQLLKDGHTVLYSGLPCECAGLRSYLRKDYDNLIICEIVCHAAPSPKILEQYMEYLKKKFGSKVKNITFRDKEKGWLIHKATMVIEFENGKELRINARRNNYFRAFLNDFIARPSCNKCEYTFTNRVGDVTIGDFWGIRDIDPDMFDDKGVSLLTINNEKGSKVWNNVKDRFTYKTSDMTSAFTKNHIAASPFRLERLEIFDKLDETPIDDLLLGYNDLKQQETNES</sequence>
<dbReference type="InterPro" id="IPR017896">
    <property type="entry name" value="4Fe4S_Fe-S-bd"/>
</dbReference>
<feature type="domain" description="4Fe-4S ferredoxin-type" evidence="1">
    <location>
        <begin position="407"/>
        <end position="439"/>
    </location>
</feature>
<gene>
    <name evidence="2" type="ORF">SAMN04489757_10949</name>
</gene>
<evidence type="ECO:0000313" key="3">
    <source>
        <dbReference type="Proteomes" id="UP000198806"/>
    </source>
</evidence>
<proteinExistence type="predicted"/>
<dbReference type="InterPro" id="IPR007525">
    <property type="entry name" value="FrhB_FdhB_C"/>
</dbReference>
<dbReference type="Pfam" id="PF04230">
    <property type="entry name" value="PS_pyruv_trans"/>
    <property type="match status" value="1"/>
</dbReference>
<dbReference type="PANTHER" id="PTHR43193">
    <property type="match status" value="1"/>
</dbReference>
<dbReference type="Gene3D" id="3.30.70.20">
    <property type="match status" value="1"/>
</dbReference>
<organism evidence="2 3">
    <name type="scientific">Anaerocolumna aminovalerica</name>
    <dbReference type="NCBI Taxonomy" id="1527"/>
    <lineage>
        <taxon>Bacteria</taxon>
        <taxon>Bacillati</taxon>
        <taxon>Bacillota</taxon>
        <taxon>Clostridia</taxon>
        <taxon>Lachnospirales</taxon>
        <taxon>Lachnospiraceae</taxon>
        <taxon>Anaerocolumna</taxon>
    </lineage>
</organism>
<dbReference type="SUPFAM" id="SSF54862">
    <property type="entry name" value="4Fe-4S ferredoxins"/>
    <property type="match status" value="1"/>
</dbReference>
<dbReference type="AlphaFoldDB" id="A0A1I5EGH2"/>
<dbReference type="Pfam" id="PF12838">
    <property type="entry name" value="Fer4_7"/>
    <property type="match status" value="1"/>
</dbReference>
<feature type="domain" description="4Fe-4S ferredoxin-type" evidence="1">
    <location>
        <begin position="373"/>
        <end position="402"/>
    </location>
</feature>
<dbReference type="Pfam" id="PF04432">
    <property type="entry name" value="FrhB_FdhB_C"/>
    <property type="match status" value="1"/>
</dbReference>
<protein>
    <submittedName>
        <fullName evidence="2">Coenzyme F420-reducing hydrogenase, beta subunit</fullName>
    </submittedName>
</protein>
<dbReference type="EMBL" id="FOWD01000009">
    <property type="protein sequence ID" value="SFO10585.1"/>
    <property type="molecule type" value="Genomic_DNA"/>
</dbReference>
<dbReference type="PANTHER" id="PTHR43193:SF2">
    <property type="entry name" value="POLYFERREDOXIN PROTEIN FWDF"/>
    <property type="match status" value="1"/>
</dbReference>
<dbReference type="RefSeq" id="WP_170847917.1">
    <property type="nucleotide sequence ID" value="NZ_BAABFM010000073.1"/>
</dbReference>
<accession>A0A1I5EGH2</accession>
<dbReference type="PROSITE" id="PS51379">
    <property type="entry name" value="4FE4S_FER_2"/>
    <property type="match status" value="2"/>
</dbReference>
<dbReference type="Proteomes" id="UP000198806">
    <property type="component" value="Unassembled WGS sequence"/>
</dbReference>
<reference evidence="2 3" key="1">
    <citation type="submission" date="2016-10" db="EMBL/GenBank/DDBJ databases">
        <authorList>
            <person name="de Groot N.N."/>
        </authorList>
    </citation>
    <scope>NUCLEOTIDE SEQUENCE [LARGE SCALE GENOMIC DNA]</scope>
    <source>
        <strain evidence="2 3">DSM 1283</strain>
    </source>
</reference>
<evidence type="ECO:0000259" key="1">
    <source>
        <dbReference type="PROSITE" id="PS51379"/>
    </source>
</evidence>
<evidence type="ECO:0000313" key="2">
    <source>
        <dbReference type="EMBL" id="SFO10585.1"/>
    </source>
</evidence>